<feature type="compositionally biased region" description="Basic and acidic residues" evidence="3">
    <location>
        <begin position="276"/>
        <end position="288"/>
    </location>
</feature>
<dbReference type="OrthoDB" id="1904536at2759"/>
<dbReference type="AlphaFoldDB" id="A0A7I8K640"/>
<feature type="region of interest" description="Disordered" evidence="3">
    <location>
        <begin position="271"/>
        <end position="302"/>
    </location>
</feature>
<dbReference type="PROSITE" id="PS51450">
    <property type="entry name" value="LRR"/>
    <property type="match status" value="4"/>
</dbReference>
<dbReference type="GO" id="GO:0005737">
    <property type="term" value="C:cytoplasm"/>
    <property type="evidence" value="ECO:0007669"/>
    <property type="project" value="TreeGrafter"/>
</dbReference>
<proteinExistence type="predicted"/>
<reference evidence="4" key="1">
    <citation type="submission" date="2020-02" db="EMBL/GenBank/DDBJ databases">
        <authorList>
            <person name="Scholz U."/>
            <person name="Mascher M."/>
            <person name="Fiebig A."/>
        </authorList>
    </citation>
    <scope>NUCLEOTIDE SEQUENCE</scope>
</reference>
<keyword evidence="2" id="KW-0677">Repeat</keyword>
<dbReference type="Pfam" id="PF13855">
    <property type="entry name" value="LRR_8"/>
    <property type="match status" value="1"/>
</dbReference>
<dbReference type="PANTHER" id="PTHR15454">
    <property type="entry name" value="NISCHARIN RELATED"/>
    <property type="match status" value="1"/>
</dbReference>
<dbReference type="EMBL" id="LR746265">
    <property type="protein sequence ID" value="CAA7392095.1"/>
    <property type="molecule type" value="Genomic_DNA"/>
</dbReference>
<sequence>MNFFCKILKNTGILKFSFLCRCLGAKTKLMTSFMSNSSLDSRDWEIMKPSQLGCSWEVEESGSIGVPQSPGLKKSHSVWSELGREGGFPFLDPDEGPDQGSIPGEELLHDEAFGITANQNQSQGDNSQPNSATFFGGGGYSEDDGRKASTDHLAAGLGPRTLPKVRSLPNLAACGSSSPRPSRSRSAKDLRSMEEGIQFEIPFNPFEAASLGPVGDSGGMFMEFGEGPDRDEVFMEDGGFNGGAADGGHIQNMRRIEEWVRQIDIEDAGFVEELEERSSEPKERRDSTRPNPRGSSGGSIGGAEVAHRYISALAPSSTSAQMMNLGLVVIPFLGAFTSLRVLDLSGNAIVRMTSGALPRGLHVLNLSRNNISAIEGLRELTRLRVLDLSYNRILRIGHGLAGCSSLKELYLGGNKIGEVEGLHRLLKLSVLDLRGNKISTAKSLGQLAANYASLQAVNLDGNPAQRNVGEEQLRRHILGLLPRLVYFNRHAVRAVSSKDLADRAAAAALSDRGGVRSDHRRPTAAARRGATASSGPLKASAGTAGGRWRGSRGTAAAAPPKPHGGSKGISGVPGIGGRLLSGLRPINPLRRIRSEGAL</sequence>
<dbReference type="InterPro" id="IPR001611">
    <property type="entry name" value="Leu-rich_rpt"/>
</dbReference>
<name>A0A7I8K640_SPIIN</name>
<feature type="region of interest" description="Disordered" evidence="3">
    <location>
        <begin position="118"/>
        <end position="190"/>
    </location>
</feature>
<evidence type="ECO:0000256" key="1">
    <source>
        <dbReference type="ARBA" id="ARBA00022614"/>
    </source>
</evidence>
<dbReference type="Proteomes" id="UP000663760">
    <property type="component" value="Chromosome 2"/>
</dbReference>
<dbReference type="SMART" id="SM00365">
    <property type="entry name" value="LRR_SD22"/>
    <property type="match status" value="4"/>
</dbReference>
<organism evidence="4 5">
    <name type="scientific">Spirodela intermedia</name>
    <name type="common">Intermediate duckweed</name>
    <dbReference type="NCBI Taxonomy" id="51605"/>
    <lineage>
        <taxon>Eukaryota</taxon>
        <taxon>Viridiplantae</taxon>
        <taxon>Streptophyta</taxon>
        <taxon>Embryophyta</taxon>
        <taxon>Tracheophyta</taxon>
        <taxon>Spermatophyta</taxon>
        <taxon>Magnoliopsida</taxon>
        <taxon>Liliopsida</taxon>
        <taxon>Araceae</taxon>
        <taxon>Lemnoideae</taxon>
        <taxon>Spirodela</taxon>
    </lineage>
</organism>
<protein>
    <submittedName>
        <fullName evidence="4">Uncharacterized protein</fullName>
    </submittedName>
</protein>
<dbReference type="InterPro" id="IPR032675">
    <property type="entry name" value="LRR_dom_sf"/>
</dbReference>
<gene>
    <name evidence="4" type="ORF">SI8410_02003274</name>
</gene>
<feature type="compositionally biased region" description="Low complexity" evidence="3">
    <location>
        <begin position="523"/>
        <end position="536"/>
    </location>
</feature>
<evidence type="ECO:0000313" key="5">
    <source>
        <dbReference type="Proteomes" id="UP000663760"/>
    </source>
</evidence>
<evidence type="ECO:0000256" key="2">
    <source>
        <dbReference type="ARBA" id="ARBA00022737"/>
    </source>
</evidence>
<feature type="compositionally biased region" description="Polar residues" evidence="3">
    <location>
        <begin position="118"/>
        <end position="133"/>
    </location>
</feature>
<dbReference type="Gene3D" id="3.80.10.10">
    <property type="entry name" value="Ribonuclease Inhibitor"/>
    <property type="match status" value="1"/>
</dbReference>
<evidence type="ECO:0000313" key="4">
    <source>
        <dbReference type="EMBL" id="CAA7392095.1"/>
    </source>
</evidence>
<accession>A0A7I8K640</accession>
<dbReference type="PANTHER" id="PTHR15454:SF7">
    <property type="entry name" value="OS07G0106100 PROTEIN"/>
    <property type="match status" value="1"/>
</dbReference>
<evidence type="ECO:0000256" key="3">
    <source>
        <dbReference type="SAM" id="MobiDB-lite"/>
    </source>
</evidence>
<feature type="region of interest" description="Disordered" evidence="3">
    <location>
        <begin position="508"/>
        <end position="573"/>
    </location>
</feature>
<dbReference type="FunFam" id="3.80.10.10:FF:000320">
    <property type="entry name" value="Protein phosphatase 1 regulatory subunit pprA"/>
    <property type="match status" value="1"/>
</dbReference>
<feature type="region of interest" description="Disordered" evidence="3">
    <location>
        <begin position="86"/>
        <end position="105"/>
    </location>
</feature>
<dbReference type="SUPFAM" id="SSF52075">
    <property type="entry name" value="Outer arm dynein light chain 1"/>
    <property type="match status" value="1"/>
</dbReference>
<dbReference type="SMART" id="SM00369">
    <property type="entry name" value="LRR_TYP"/>
    <property type="match status" value="3"/>
</dbReference>
<dbReference type="InterPro" id="IPR003591">
    <property type="entry name" value="Leu-rich_rpt_typical-subtyp"/>
</dbReference>
<keyword evidence="1" id="KW-0433">Leucine-rich repeat</keyword>
<keyword evidence="5" id="KW-1185">Reference proteome</keyword>